<keyword evidence="1" id="KW-0812">Transmembrane</keyword>
<dbReference type="Proteomes" id="UP000031397">
    <property type="component" value="Unassembled WGS sequence"/>
</dbReference>
<keyword evidence="3" id="KW-0132">Cell division</keyword>
<dbReference type="EMBL" id="JOJZ01000019">
    <property type="protein sequence ID" value="KID41676.1"/>
    <property type="molecule type" value="Genomic_DNA"/>
</dbReference>
<dbReference type="SUPFAM" id="SSF50156">
    <property type="entry name" value="PDZ domain-like"/>
    <property type="match status" value="1"/>
</dbReference>
<feature type="transmembrane region" description="Helical" evidence="1">
    <location>
        <begin position="49"/>
        <end position="70"/>
    </location>
</feature>
<name>A0A0C1PP46_9LACO</name>
<dbReference type="InterPro" id="IPR036034">
    <property type="entry name" value="PDZ_sf"/>
</dbReference>
<comment type="caution">
    <text evidence="3">The sequence shown here is derived from an EMBL/GenBank/DDBJ whole genome shotgun (WGS) entry which is preliminary data.</text>
</comment>
<evidence type="ECO:0000313" key="3">
    <source>
        <dbReference type="EMBL" id="KID41676.1"/>
    </source>
</evidence>
<protein>
    <submittedName>
        <fullName evidence="3">Cell division topological determinant MinJ</fullName>
    </submittedName>
</protein>
<accession>A0A0C1PP46</accession>
<keyword evidence="1" id="KW-0472">Membrane</keyword>
<dbReference type="SMART" id="SM00228">
    <property type="entry name" value="PDZ"/>
    <property type="match status" value="1"/>
</dbReference>
<proteinExistence type="predicted"/>
<gene>
    <name evidence="3" type="ORF">LfDm3_0918</name>
</gene>
<sequence length="385" mass="43482">MSVATNILFFVFMPVFWFALIRVFFVYNRRVNRERRLFESAINPKFHEGWVFLKSLIVLGIVGSLLTALVGVETSLNWILLYELIVAISLLIPWILVPTFLLFGAVLMGVFFNDYSIPMIKGGDIAGAINVNASRSANFLALITIMLILMFIFLKMNGKTINSPQVAKNRRGNRVASYGFNELAVFPLVLLIPGKLIETVIPMWPVFNIFGAHVTFLVVPFLIGFRLKFINHLPNELMPRISNAIGKLALLAIVLTAIAYFFRNSYYVIFAIILLAIVYALIIYHFHRVDRKTGSQISQAVDGIRIIGIKPNTPADKMGLKTGDLIIEVNNMAVNSESQLYQALQDDPTFVHMKVKNRHNQLEIKETAIYDGSPHEIGIEMFQNN</sequence>
<feature type="transmembrane region" description="Helical" evidence="1">
    <location>
        <begin position="76"/>
        <end position="95"/>
    </location>
</feature>
<organism evidence="3 4">
    <name type="scientific">Fructilactobacillus fructivorans</name>
    <dbReference type="NCBI Taxonomy" id="1614"/>
    <lineage>
        <taxon>Bacteria</taxon>
        <taxon>Bacillati</taxon>
        <taxon>Bacillota</taxon>
        <taxon>Bacilli</taxon>
        <taxon>Lactobacillales</taxon>
        <taxon>Lactobacillaceae</taxon>
        <taxon>Fructilactobacillus</taxon>
    </lineage>
</organism>
<dbReference type="GO" id="GO:0051301">
    <property type="term" value="P:cell division"/>
    <property type="evidence" value="ECO:0007669"/>
    <property type="project" value="UniProtKB-KW"/>
</dbReference>
<feature type="transmembrane region" description="Helical" evidence="1">
    <location>
        <begin position="244"/>
        <end position="262"/>
    </location>
</feature>
<reference evidence="3 4" key="1">
    <citation type="submission" date="2014-06" db="EMBL/GenBank/DDBJ databases">
        <title>Functional and comparative genomic analyses of the Drosophila gut microbiota identify candidate symbiosis factors.</title>
        <authorList>
            <person name="Newell P.D."/>
            <person name="Chaston J.M."/>
            <person name="Douglas A.E."/>
        </authorList>
    </citation>
    <scope>NUCLEOTIDE SEQUENCE [LARGE SCALE GENOMIC DNA]</scope>
    <source>
        <strain evidence="3 4">DmCS_002</strain>
    </source>
</reference>
<feature type="transmembrane region" description="Helical" evidence="1">
    <location>
        <begin position="268"/>
        <end position="286"/>
    </location>
</feature>
<dbReference type="Gene3D" id="2.30.42.10">
    <property type="match status" value="1"/>
</dbReference>
<feature type="transmembrane region" description="Helical" evidence="1">
    <location>
        <begin position="137"/>
        <end position="154"/>
    </location>
</feature>
<keyword evidence="4" id="KW-1185">Reference proteome</keyword>
<feature type="transmembrane region" description="Helical" evidence="1">
    <location>
        <begin position="6"/>
        <end position="28"/>
    </location>
</feature>
<evidence type="ECO:0000313" key="4">
    <source>
        <dbReference type="Proteomes" id="UP000031397"/>
    </source>
</evidence>
<dbReference type="GeneID" id="74913583"/>
<dbReference type="InterPro" id="IPR041489">
    <property type="entry name" value="PDZ_6"/>
</dbReference>
<feature type="transmembrane region" description="Helical" evidence="1">
    <location>
        <begin position="175"/>
        <end position="197"/>
    </location>
</feature>
<feature type="transmembrane region" description="Helical" evidence="1">
    <location>
        <begin position="203"/>
        <end position="223"/>
    </location>
</feature>
<dbReference type="RefSeq" id="WP_039144499.1">
    <property type="nucleotide sequence ID" value="NZ_JOJZ01000019.1"/>
</dbReference>
<evidence type="ECO:0000256" key="1">
    <source>
        <dbReference type="SAM" id="Phobius"/>
    </source>
</evidence>
<dbReference type="PATRIC" id="fig|1614.7.peg.873"/>
<feature type="domain" description="PDZ" evidence="2">
    <location>
        <begin position="283"/>
        <end position="359"/>
    </location>
</feature>
<evidence type="ECO:0000259" key="2">
    <source>
        <dbReference type="PROSITE" id="PS50106"/>
    </source>
</evidence>
<dbReference type="Pfam" id="PF17820">
    <property type="entry name" value="PDZ_6"/>
    <property type="match status" value="1"/>
</dbReference>
<dbReference type="PROSITE" id="PS50106">
    <property type="entry name" value="PDZ"/>
    <property type="match status" value="1"/>
</dbReference>
<dbReference type="InterPro" id="IPR001478">
    <property type="entry name" value="PDZ"/>
</dbReference>
<dbReference type="AlphaFoldDB" id="A0A0C1PP46"/>
<keyword evidence="3" id="KW-0131">Cell cycle</keyword>
<keyword evidence="1" id="KW-1133">Transmembrane helix</keyword>
<dbReference type="OrthoDB" id="198399at2"/>